<sequence length="57" mass="6412">MSGITKIDSEKRGFAHTTLEDSLRLKIKECNFLTTYEEGCGTNIDQANIEVKKISAY</sequence>
<dbReference type="AlphaFoldDB" id="A0A9W4T5I0"/>
<feature type="non-terminal residue" evidence="1">
    <location>
        <position position="57"/>
    </location>
</feature>
<name>A0A9W4T5I0_9GLOM</name>
<feature type="non-terminal residue" evidence="1">
    <location>
        <position position="1"/>
    </location>
</feature>
<gene>
    <name evidence="1" type="ORF">FWILDA_LOCUS14923</name>
</gene>
<proteinExistence type="predicted"/>
<comment type="caution">
    <text evidence="1">The sequence shown here is derived from an EMBL/GenBank/DDBJ whole genome shotgun (WGS) entry which is preliminary data.</text>
</comment>
<accession>A0A9W4T5I0</accession>
<evidence type="ECO:0000313" key="2">
    <source>
        <dbReference type="Proteomes" id="UP001153678"/>
    </source>
</evidence>
<protein>
    <submittedName>
        <fullName evidence="1">10149_t:CDS:1</fullName>
    </submittedName>
</protein>
<organism evidence="1 2">
    <name type="scientific">Funneliformis geosporum</name>
    <dbReference type="NCBI Taxonomy" id="1117311"/>
    <lineage>
        <taxon>Eukaryota</taxon>
        <taxon>Fungi</taxon>
        <taxon>Fungi incertae sedis</taxon>
        <taxon>Mucoromycota</taxon>
        <taxon>Glomeromycotina</taxon>
        <taxon>Glomeromycetes</taxon>
        <taxon>Glomerales</taxon>
        <taxon>Glomeraceae</taxon>
        <taxon>Funneliformis</taxon>
    </lineage>
</organism>
<keyword evidence="2" id="KW-1185">Reference proteome</keyword>
<evidence type="ECO:0000313" key="1">
    <source>
        <dbReference type="EMBL" id="CAI2191133.1"/>
    </source>
</evidence>
<reference evidence="1" key="1">
    <citation type="submission" date="2022-08" db="EMBL/GenBank/DDBJ databases">
        <authorList>
            <person name="Kallberg Y."/>
            <person name="Tangrot J."/>
            <person name="Rosling A."/>
        </authorList>
    </citation>
    <scope>NUCLEOTIDE SEQUENCE</scope>
    <source>
        <strain evidence="1">Wild A</strain>
    </source>
</reference>
<dbReference type="Proteomes" id="UP001153678">
    <property type="component" value="Unassembled WGS sequence"/>
</dbReference>
<dbReference type="EMBL" id="CAMKVN010007126">
    <property type="protein sequence ID" value="CAI2191133.1"/>
    <property type="molecule type" value="Genomic_DNA"/>
</dbReference>